<dbReference type="AlphaFoldDB" id="A0A3B0UKA8"/>
<evidence type="ECO:0000259" key="2">
    <source>
        <dbReference type="Pfam" id="PF09335"/>
    </source>
</evidence>
<keyword evidence="1" id="KW-1133">Transmembrane helix</keyword>
<keyword evidence="1" id="KW-0472">Membrane</keyword>
<dbReference type="InterPro" id="IPR051311">
    <property type="entry name" value="DedA_domain"/>
</dbReference>
<dbReference type="EMBL" id="UOES01000019">
    <property type="protein sequence ID" value="VAW25787.1"/>
    <property type="molecule type" value="Genomic_DNA"/>
</dbReference>
<evidence type="ECO:0000313" key="3">
    <source>
        <dbReference type="EMBL" id="VAW25787.1"/>
    </source>
</evidence>
<gene>
    <name evidence="3" type="ORF">MNBD_BACTEROID06-183</name>
</gene>
<evidence type="ECO:0000256" key="1">
    <source>
        <dbReference type="SAM" id="Phobius"/>
    </source>
</evidence>
<feature type="domain" description="VTT" evidence="2">
    <location>
        <begin position="89"/>
        <end position="184"/>
    </location>
</feature>
<dbReference type="InterPro" id="IPR032816">
    <property type="entry name" value="VTT_dom"/>
</dbReference>
<dbReference type="PANTHER" id="PTHR42709:SF11">
    <property type="entry name" value="DEDA FAMILY PROTEIN"/>
    <property type="match status" value="1"/>
</dbReference>
<organism evidence="3">
    <name type="scientific">hydrothermal vent metagenome</name>
    <dbReference type="NCBI Taxonomy" id="652676"/>
    <lineage>
        <taxon>unclassified sequences</taxon>
        <taxon>metagenomes</taxon>
        <taxon>ecological metagenomes</taxon>
    </lineage>
</organism>
<dbReference type="PANTHER" id="PTHR42709">
    <property type="entry name" value="ALKALINE PHOSPHATASE LIKE PROTEIN"/>
    <property type="match status" value="1"/>
</dbReference>
<dbReference type="Pfam" id="PF09335">
    <property type="entry name" value="VTT_dom"/>
    <property type="match status" value="1"/>
</dbReference>
<protein>
    <recommendedName>
        <fullName evidence="2">VTT domain-containing protein</fullName>
    </recommendedName>
</protein>
<feature type="transmembrane region" description="Helical" evidence="1">
    <location>
        <begin position="51"/>
        <end position="73"/>
    </location>
</feature>
<dbReference type="GO" id="GO:0005886">
    <property type="term" value="C:plasma membrane"/>
    <property type="evidence" value="ECO:0007669"/>
    <property type="project" value="TreeGrafter"/>
</dbReference>
<feature type="transmembrane region" description="Helical" evidence="1">
    <location>
        <begin position="14"/>
        <end position="31"/>
    </location>
</feature>
<name>A0A3B0UKA8_9ZZZZ</name>
<feature type="transmembrane region" description="Helical" evidence="1">
    <location>
        <begin position="134"/>
        <end position="159"/>
    </location>
</feature>
<feature type="transmembrane region" description="Helical" evidence="1">
    <location>
        <begin position="166"/>
        <end position="185"/>
    </location>
</feature>
<feature type="transmembrane region" description="Helical" evidence="1">
    <location>
        <begin position="85"/>
        <end position="106"/>
    </location>
</feature>
<reference evidence="3" key="1">
    <citation type="submission" date="2018-06" db="EMBL/GenBank/DDBJ databases">
        <authorList>
            <person name="Zhirakovskaya E."/>
        </authorList>
    </citation>
    <scope>NUCLEOTIDE SEQUENCE</scope>
</reference>
<proteinExistence type="predicted"/>
<keyword evidence="1" id="KW-0812">Transmembrane</keyword>
<sequence length="190" mass="21904">MASESKYRFLVKNLLKGIAWFAILMLAFIYFKDNISFTADNGLMKYGNSPVIVFAIYSVSEIIVGIIPPELFMMWSLELAEYRNYIVDLALLAVISYAAGTIAYLFGRYFNGTVLYRYLRRKYLKKYEEKFNKYGGFLLVVAAVTPVPYSAICALIGSVKYPFKKFFLISLFRFARFAVYGYLVWRASLV</sequence>
<accession>A0A3B0UKA8</accession>